<dbReference type="PANTHER" id="PTHR16434:SF4">
    <property type="entry name" value="ETAA1 ACTIVATOR OF ATR KINASE"/>
    <property type="match status" value="1"/>
</dbReference>
<dbReference type="FunCoup" id="A0A672ZBV4">
    <property type="interactions" value="1008"/>
</dbReference>
<reference evidence="2" key="2">
    <citation type="submission" date="2025-08" db="UniProtKB">
        <authorList>
            <consortium name="Ensembl"/>
        </authorList>
    </citation>
    <scope>IDENTIFICATION</scope>
</reference>
<accession>A0A672ZBV4</accession>
<dbReference type="GO" id="GO:0043596">
    <property type="term" value="C:nuclear replication fork"/>
    <property type="evidence" value="ECO:0007669"/>
    <property type="project" value="TreeGrafter"/>
</dbReference>
<feature type="compositionally biased region" description="Polar residues" evidence="1">
    <location>
        <begin position="584"/>
        <end position="594"/>
    </location>
</feature>
<dbReference type="Proteomes" id="UP000472271">
    <property type="component" value="Chromosome 1"/>
</dbReference>
<feature type="region of interest" description="Disordered" evidence="1">
    <location>
        <begin position="574"/>
        <end position="594"/>
    </location>
</feature>
<dbReference type="GO" id="GO:2000001">
    <property type="term" value="P:regulation of DNA damage checkpoint"/>
    <property type="evidence" value="ECO:0007669"/>
    <property type="project" value="TreeGrafter"/>
</dbReference>
<sequence length="594" mass="65374">HRLKHTHMRKIIFCVTSPDFKTPTRIPSRSRVSGGFSGESPQNESDIQQDIIWDATSPSPHRLGKRQRVVDISEIVSRIAPEHGRPEVVEPTLQQWIGDSAAIPCTPDIQLPKPKKKSPRSNGVDDLLKLAKQFDFTMFRQDEMEVEDMHQQSLELLSEDILDFENGDLNASFSPAANCEPAVDAGADVHHIQPVEDDLDLLFDGSTQHVSGSFSQVSAQPSQAIPTTAAAKVASGKNSALTHSSTLAVPKTTSANCNFDDDWDNDDLLDDSLLIEMTQNPQNFTTPTHCSTQKSPSEVKYHRDSHTGMSQTAAFKVEKENVKQRTTFKLDSRPHFSVGTMQTDTNSRVGFVKAEPHKQPVSKNTAVNNVSVLKMTQTFPSKPVANALNNMLATKTAQTFTGNRSETASNTCTVRTTQNFTNKLTPNVISKPNNRAAQNFTHKPFSASDSMNAAGVVPSHTDFLDDDLDSLFSSEPVWDDSADDDLLCELCEDLENQIQNADNIPTKQTPAVCQRPAKTWDNWSQQPANQQQRFPLKQTPGQPAGGPLAPPPHTSNTAAVAGKCSAAEIELKKQQAMERRRQRLQATHNVQAPT</sequence>
<dbReference type="GO" id="GO:0031297">
    <property type="term" value="P:replication fork processing"/>
    <property type="evidence" value="ECO:0007669"/>
    <property type="project" value="TreeGrafter"/>
</dbReference>
<dbReference type="GO" id="GO:0043539">
    <property type="term" value="F:protein serine/threonine kinase activator activity"/>
    <property type="evidence" value="ECO:0007669"/>
    <property type="project" value="TreeGrafter"/>
</dbReference>
<dbReference type="Ensembl" id="ENSSORT00005014741.1">
    <property type="protein sequence ID" value="ENSSORP00005014319.1"/>
    <property type="gene ID" value="ENSSORG00005007333.1"/>
</dbReference>
<feature type="compositionally biased region" description="Polar residues" evidence="1">
    <location>
        <begin position="521"/>
        <end position="533"/>
    </location>
</feature>
<gene>
    <name evidence="2" type="primary">etaa1a</name>
</gene>
<protein>
    <submittedName>
        <fullName evidence="2">ETAA1 activator of ATR kinase</fullName>
    </submittedName>
</protein>
<dbReference type="AlphaFoldDB" id="A0A672ZBV4"/>
<keyword evidence="3" id="KW-1185">Reference proteome</keyword>
<evidence type="ECO:0000313" key="2">
    <source>
        <dbReference type="Ensembl" id="ENSSORP00005014319.1"/>
    </source>
</evidence>
<feature type="compositionally biased region" description="Polar residues" evidence="1">
    <location>
        <begin position="501"/>
        <end position="511"/>
    </location>
</feature>
<feature type="region of interest" description="Disordered" evidence="1">
    <location>
        <begin position="24"/>
        <end position="45"/>
    </location>
</feature>
<dbReference type="PANTHER" id="PTHR16434">
    <property type="entry name" value="EWING'S TUMOR-ASSOCIATED ANTIGEN 1 ETAA1"/>
    <property type="match status" value="1"/>
</dbReference>
<reference evidence="2" key="1">
    <citation type="submission" date="2019-06" db="EMBL/GenBank/DDBJ databases">
        <authorList>
            <consortium name="Wellcome Sanger Institute Data Sharing"/>
        </authorList>
    </citation>
    <scope>NUCLEOTIDE SEQUENCE [LARGE SCALE GENOMIC DNA]</scope>
</reference>
<proteinExistence type="predicted"/>
<evidence type="ECO:0000313" key="3">
    <source>
        <dbReference type="Proteomes" id="UP000472271"/>
    </source>
</evidence>
<organism evidence="2 3">
    <name type="scientific">Sphaeramia orbicularis</name>
    <name type="common">orbiculate cardinalfish</name>
    <dbReference type="NCBI Taxonomy" id="375764"/>
    <lineage>
        <taxon>Eukaryota</taxon>
        <taxon>Metazoa</taxon>
        <taxon>Chordata</taxon>
        <taxon>Craniata</taxon>
        <taxon>Vertebrata</taxon>
        <taxon>Euteleostomi</taxon>
        <taxon>Actinopterygii</taxon>
        <taxon>Neopterygii</taxon>
        <taxon>Teleostei</taxon>
        <taxon>Neoteleostei</taxon>
        <taxon>Acanthomorphata</taxon>
        <taxon>Gobiaria</taxon>
        <taxon>Kurtiformes</taxon>
        <taxon>Apogonoidei</taxon>
        <taxon>Apogonidae</taxon>
        <taxon>Apogoninae</taxon>
        <taxon>Sphaeramia</taxon>
    </lineage>
</organism>
<reference evidence="2" key="3">
    <citation type="submission" date="2025-09" db="UniProtKB">
        <authorList>
            <consortium name="Ensembl"/>
        </authorList>
    </citation>
    <scope>IDENTIFICATION</scope>
</reference>
<evidence type="ECO:0000256" key="1">
    <source>
        <dbReference type="SAM" id="MobiDB-lite"/>
    </source>
</evidence>
<dbReference type="Pfam" id="PF15350">
    <property type="entry name" value="ETAA1"/>
    <property type="match status" value="1"/>
</dbReference>
<dbReference type="InterPro" id="IPR029406">
    <property type="entry name" value="ETAA1"/>
</dbReference>
<dbReference type="InParanoid" id="A0A672ZBV4"/>
<feature type="region of interest" description="Disordered" evidence="1">
    <location>
        <begin position="501"/>
        <end position="561"/>
    </location>
</feature>
<dbReference type="GO" id="GO:0006974">
    <property type="term" value="P:DNA damage response"/>
    <property type="evidence" value="ECO:0007669"/>
    <property type="project" value="TreeGrafter"/>
</dbReference>
<name>A0A672ZBV4_9TELE</name>